<dbReference type="EMBL" id="JANJQO010000158">
    <property type="protein sequence ID" value="KAJ2981011.1"/>
    <property type="molecule type" value="Genomic_DNA"/>
</dbReference>
<dbReference type="Proteomes" id="UP001143910">
    <property type="component" value="Unassembled WGS sequence"/>
</dbReference>
<accession>A0ACC1NR97</accession>
<proteinExistence type="predicted"/>
<comment type="caution">
    <text evidence="1">The sequence shown here is derived from an EMBL/GenBank/DDBJ whole genome shotgun (WGS) entry which is preliminary data.</text>
</comment>
<evidence type="ECO:0000313" key="2">
    <source>
        <dbReference type="Proteomes" id="UP001143910"/>
    </source>
</evidence>
<organism evidence="1 2">
    <name type="scientific">Zarea fungicola</name>
    <dbReference type="NCBI Taxonomy" id="93591"/>
    <lineage>
        <taxon>Eukaryota</taxon>
        <taxon>Fungi</taxon>
        <taxon>Dikarya</taxon>
        <taxon>Ascomycota</taxon>
        <taxon>Pezizomycotina</taxon>
        <taxon>Sordariomycetes</taxon>
        <taxon>Hypocreomycetidae</taxon>
        <taxon>Hypocreales</taxon>
        <taxon>Cordycipitaceae</taxon>
        <taxon>Zarea</taxon>
    </lineage>
</organism>
<name>A0ACC1NR97_9HYPO</name>
<protein>
    <submittedName>
        <fullName evidence="1">Uncharacterized protein</fullName>
    </submittedName>
</protein>
<keyword evidence="2" id="KW-1185">Reference proteome</keyword>
<sequence>MASASTSSYQICIHPGVILGCAIIHYIIGSLLFDLVHWKAHQRSHNSFTRWLSRTHSAHHQYFGRNLKFNAKFRYTNLVSHMPLEFFCQTAGSGISWLVLRRLCSTAGYDLLLVTLVQIIRTSVVAWNLGYDSNHPSYDTLPKDPNTMLVGPQYHVLHHVDPHNYFGSMVRLIDLAFGTASTLKGRRVAITGSSGALGKALTARLRAERAASITPLRHGMEWSSDNYSAILPVLAKTDILILAHGTKDANTALQANCKSTVDIIELFKQNRSRKGPELIPEVWCVGSEAELHGCWSDDKDMQVYTRSKREFASFARAYYEDDAILYRHIVPAAFDSRMGAAIVTADWAAKVALWWIRRGAQYVPVTYTGFAFLNYFRFMYWVQPYRKKQCTAK</sequence>
<gene>
    <name evidence="1" type="ORF">NQ176_g2294</name>
</gene>
<evidence type="ECO:0000313" key="1">
    <source>
        <dbReference type="EMBL" id="KAJ2981011.1"/>
    </source>
</evidence>
<reference evidence="1" key="1">
    <citation type="submission" date="2022-08" db="EMBL/GenBank/DDBJ databases">
        <title>Genome Sequence of Lecanicillium fungicola.</title>
        <authorList>
            <person name="Buettner E."/>
        </authorList>
    </citation>
    <scope>NUCLEOTIDE SEQUENCE</scope>
    <source>
        <strain evidence="1">Babe33</strain>
    </source>
</reference>